<dbReference type="GO" id="GO:0006355">
    <property type="term" value="P:regulation of DNA-templated transcription"/>
    <property type="evidence" value="ECO:0007669"/>
    <property type="project" value="InterPro"/>
</dbReference>
<protein>
    <recommendedName>
        <fullName evidence="6">Bacterial transcriptional activator domain-containing protein</fullName>
    </recommendedName>
</protein>
<comment type="similarity">
    <text evidence="1">Belongs to the AfsR/DnrI/RedD regulatory family.</text>
</comment>
<dbReference type="EMBL" id="UOFR01000034">
    <property type="protein sequence ID" value="VAW95751.1"/>
    <property type="molecule type" value="Genomic_DNA"/>
</dbReference>
<dbReference type="Gene3D" id="1.25.40.10">
    <property type="entry name" value="Tetratricopeptide repeat domain"/>
    <property type="match status" value="2"/>
</dbReference>
<feature type="domain" description="OmpR/PhoB-type" evidence="3">
    <location>
        <begin position="19"/>
        <end position="93"/>
    </location>
</feature>
<dbReference type="InterPro" id="IPR011990">
    <property type="entry name" value="TPR-like_helical_dom_sf"/>
</dbReference>
<gene>
    <name evidence="5" type="ORF">MNBD_GAMMA21-1538</name>
</gene>
<dbReference type="SUPFAM" id="SSF48452">
    <property type="entry name" value="TPR-like"/>
    <property type="match status" value="3"/>
</dbReference>
<evidence type="ECO:0000256" key="1">
    <source>
        <dbReference type="ARBA" id="ARBA00005820"/>
    </source>
</evidence>
<dbReference type="GO" id="GO:0003677">
    <property type="term" value="F:DNA binding"/>
    <property type="evidence" value="ECO:0007669"/>
    <property type="project" value="UniProtKB-KW"/>
</dbReference>
<dbReference type="SMART" id="SM01043">
    <property type="entry name" value="BTAD"/>
    <property type="match status" value="1"/>
</dbReference>
<dbReference type="GO" id="GO:0000160">
    <property type="term" value="P:phosphorelay signal transduction system"/>
    <property type="evidence" value="ECO:0007669"/>
    <property type="project" value="InterPro"/>
</dbReference>
<dbReference type="AlphaFoldDB" id="A0A3B0ZVJ1"/>
<accession>A0A3B0ZVJ1</accession>
<dbReference type="SUPFAM" id="SSF52540">
    <property type="entry name" value="P-loop containing nucleoside triphosphate hydrolases"/>
    <property type="match status" value="1"/>
</dbReference>
<dbReference type="SUPFAM" id="SSF46894">
    <property type="entry name" value="C-terminal effector domain of the bipartite response regulators"/>
    <property type="match status" value="1"/>
</dbReference>
<dbReference type="InterPro" id="IPR016032">
    <property type="entry name" value="Sig_transdc_resp-reg_C-effctor"/>
</dbReference>
<evidence type="ECO:0000259" key="4">
    <source>
        <dbReference type="SMART" id="SM01043"/>
    </source>
</evidence>
<keyword evidence="2" id="KW-0238">DNA-binding</keyword>
<dbReference type="Gene3D" id="3.40.50.300">
    <property type="entry name" value="P-loop containing nucleotide triphosphate hydrolases"/>
    <property type="match status" value="1"/>
</dbReference>
<reference evidence="5" key="1">
    <citation type="submission" date="2018-06" db="EMBL/GenBank/DDBJ databases">
        <authorList>
            <person name="Zhirakovskaya E."/>
        </authorList>
    </citation>
    <scope>NUCLEOTIDE SEQUENCE</scope>
</reference>
<sequence>MAKIRLRLLGGLDIFDPSNQSITLSVKKAKALLVYLAVQPHICFSRDHLAEFFWPNATNDRARHSLRQAIADLRKHLPAMDQIITVQHNDLQANESNLSVDILNFEQLAKLQDPHAHNEAYVYYGGRFLDAFNIRSAPFTAWCEEISQAAHEQYINVVESLSEHNLLEGNTKSAIELCQQLVKIDPVRESAHRNLMSLYVKQDDTDAAIEQYVDCCRKLKKHLNTEPETQTKNLYTRLKKQIHLKNESVIQNDTVRANTKKNIKNSIPECIARESEMSIICSCIEHTCATKQGQSVFINGDNGIGKSYYLAQAAEFAQQLKMNMAKTRFFNVDSSNENGIRDLILDITKIPLMRDNIELPGCIANKYFQNHPKYTLYLATLYSILDFQIPKRILPIYTALKPVTRDILTTTVIVELISQIASLSPLFITLDDCQYLTENMRLIIQALIELTAKFPIILVYVTNQKQDSTIDTITDVPITSIKLTPLSREHVFKLYPDSQSSQSIDLLYLNWLQLLPQDTGTQPPANLADILRRLISTMSKEDKRALDIATVLGIRFSIEVLNTLLDNPQYLPENLIQQGYLLKSGNMLEFSHQLTQQALYLLLDKKQRCKIHIKAASYYLFGNTHLHAYHLDAAGSTDTAKAYLSAALSASNDFKPDLAIHFYDKALEQAQDDQEKYFSTIHKGELLLESDRIALAVQSYDHAQKYAADQQQQTLAWLGMAIGLIDRQQFIAARSLLERCETILTTTSDHETLAKLYYYLAKTVYQLNSPDAAIRYCKIAFEYARQAESSYWQAKVTLSLGEIEFTQLNLIKAYSELDYALRLSQEHRHDDLEIQILTILAKVKLFQADFQGSTKDLEQVMNKASLIEAHQQILDILCVLCILDFYKNQFSHLQQHTELAAELCKLVRESDKNNHIASYQLLAAYHTGNLELRQQLIKEIHQNIAPGKVTSSYVVAPIMALTESDNNAALSYLINAKKTVSSLKGSDALECCFLSIEAAIHHQLWDIASDFSDTIILLIKDERLPFFIMCAERVRILSQIAQDTMTENTRTELVDIFVSAKHFGLEIHLPAYEMALNQLRDPIQV</sequence>
<dbReference type="Pfam" id="PF03704">
    <property type="entry name" value="BTAD"/>
    <property type="match status" value="1"/>
</dbReference>
<proteinExistence type="inferred from homology"/>
<organism evidence="5">
    <name type="scientific">hydrothermal vent metagenome</name>
    <dbReference type="NCBI Taxonomy" id="652676"/>
    <lineage>
        <taxon>unclassified sequences</taxon>
        <taxon>metagenomes</taxon>
        <taxon>ecological metagenomes</taxon>
    </lineage>
</organism>
<dbReference type="InterPro" id="IPR036388">
    <property type="entry name" value="WH-like_DNA-bd_sf"/>
</dbReference>
<dbReference type="Gene3D" id="1.10.10.10">
    <property type="entry name" value="Winged helix-like DNA-binding domain superfamily/Winged helix DNA-binding domain"/>
    <property type="match status" value="1"/>
</dbReference>
<dbReference type="SMART" id="SM00028">
    <property type="entry name" value="TPR"/>
    <property type="match status" value="5"/>
</dbReference>
<evidence type="ECO:0000313" key="5">
    <source>
        <dbReference type="EMBL" id="VAW95751.1"/>
    </source>
</evidence>
<feature type="domain" description="Bacterial transcriptional activator" evidence="4">
    <location>
        <begin position="100"/>
        <end position="239"/>
    </location>
</feature>
<dbReference type="InterPro" id="IPR027417">
    <property type="entry name" value="P-loop_NTPase"/>
</dbReference>
<dbReference type="PANTHER" id="PTHR35807">
    <property type="entry name" value="TRANSCRIPTIONAL REGULATOR REDD-RELATED"/>
    <property type="match status" value="1"/>
</dbReference>
<name>A0A3B0ZVJ1_9ZZZZ</name>
<evidence type="ECO:0000256" key="2">
    <source>
        <dbReference type="ARBA" id="ARBA00023125"/>
    </source>
</evidence>
<evidence type="ECO:0008006" key="6">
    <source>
        <dbReference type="Google" id="ProtNLM"/>
    </source>
</evidence>
<evidence type="ECO:0000259" key="3">
    <source>
        <dbReference type="SMART" id="SM00862"/>
    </source>
</evidence>
<dbReference type="SMART" id="SM00862">
    <property type="entry name" value="Trans_reg_C"/>
    <property type="match status" value="1"/>
</dbReference>
<dbReference type="InterPro" id="IPR005158">
    <property type="entry name" value="BTAD"/>
</dbReference>
<dbReference type="InterPro" id="IPR001867">
    <property type="entry name" value="OmpR/PhoB-type_DNA-bd"/>
</dbReference>
<dbReference type="InterPro" id="IPR019734">
    <property type="entry name" value="TPR_rpt"/>
</dbReference>
<dbReference type="InterPro" id="IPR051677">
    <property type="entry name" value="AfsR-DnrI-RedD_regulator"/>
</dbReference>